<name>A0A0C9ZRM7_9AGAM</name>
<dbReference type="InParanoid" id="A0A0C9ZRM7"/>
<dbReference type="AlphaFoldDB" id="A0A0C9ZRM7"/>
<reference evidence="1 2" key="1">
    <citation type="submission" date="2014-04" db="EMBL/GenBank/DDBJ databases">
        <authorList>
            <consortium name="DOE Joint Genome Institute"/>
            <person name="Kuo A."/>
            <person name="Ruytinx J."/>
            <person name="Rineau F."/>
            <person name="Colpaert J."/>
            <person name="Kohler A."/>
            <person name="Nagy L.G."/>
            <person name="Floudas D."/>
            <person name="Copeland A."/>
            <person name="Barry K.W."/>
            <person name="Cichocki N."/>
            <person name="Veneault-Fourrey C."/>
            <person name="LaButti K."/>
            <person name="Lindquist E.A."/>
            <person name="Lipzen A."/>
            <person name="Lundell T."/>
            <person name="Morin E."/>
            <person name="Murat C."/>
            <person name="Sun H."/>
            <person name="Tunlid A."/>
            <person name="Henrissat B."/>
            <person name="Grigoriev I.V."/>
            <person name="Hibbett D.S."/>
            <person name="Martin F."/>
            <person name="Nordberg H.P."/>
            <person name="Cantor M.N."/>
            <person name="Hua S.X."/>
        </authorList>
    </citation>
    <scope>NUCLEOTIDE SEQUENCE [LARGE SCALE GENOMIC DNA]</scope>
    <source>
        <strain evidence="1 2">UH-Slu-Lm8-n1</strain>
    </source>
</reference>
<dbReference type="EMBL" id="KN835304">
    <property type="protein sequence ID" value="KIK40410.1"/>
    <property type="molecule type" value="Genomic_DNA"/>
</dbReference>
<organism evidence="1 2">
    <name type="scientific">Suillus luteus UH-Slu-Lm8-n1</name>
    <dbReference type="NCBI Taxonomy" id="930992"/>
    <lineage>
        <taxon>Eukaryota</taxon>
        <taxon>Fungi</taxon>
        <taxon>Dikarya</taxon>
        <taxon>Basidiomycota</taxon>
        <taxon>Agaricomycotina</taxon>
        <taxon>Agaricomycetes</taxon>
        <taxon>Agaricomycetidae</taxon>
        <taxon>Boletales</taxon>
        <taxon>Suillineae</taxon>
        <taxon>Suillaceae</taxon>
        <taxon>Suillus</taxon>
    </lineage>
</organism>
<sequence>MINWTNRYFSASSSCWLRRRVVLHASSPSFPQVLFIPFILTEPNDQDGSLRRA</sequence>
<proteinExistence type="predicted"/>
<accession>A0A0C9ZRM7</accession>
<dbReference type="HOGENOM" id="CLU_3070239_0_0_1"/>
<reference evidence="2" key="2">
    <citation type="submission" date="2015-01" db="EMBL/GenBank/DDBJ databases">
        <title>Evolutionary Origins and Diversification of the Mycorrhizal Mutualists.</title>
        <authorList>
            <consortium name="DOE Joint Genome Institute"/>
            <consortium name="Mycorrhizal Genomics Consortium"/>
            <person name="Kohler A."/>
            <person name="Kuo A."/>
            <person name="Nagy L.G."/>
            <person name="Floudas D."/>
            <person name="Copeland A."/>
            <person name="Barry K.W."/>
            <person name="Cichocki N."/>
            <person name="Veneault-Fourrey C."/>
            <person name="LaButti K."/>
            <person name="Lindquist E.A."/>
            <person name="Lipzen A."/>
            <person name="Lundell T."/>
            <person name="Morin E."/>
            <person name="Murat C."/>
            <person name="Riley R."/>
            <person name="Ohm R."/>
            <person name="Sun H."/>
            <person name="Tunlid A."/>
            <person name="Henrissat B."/>
            <person name="Grigoriev I.V."/>
            <person name="Hibbett D.S."/>
            <person name="Martin F."/>
        </authorList>
    </citation>
    <scope>NUCLEOTIDE SEQUENCE [LARGE SCALE GENOMIC DNA]</scope>
    <source>
        <strain evidence="2">UH-Slu-Lm8-n1</strain>
    </source>
</reference>
<evidence type="ECO:0000313" key="2">
    <source>
        <dbReference type="Proteomes" id="UP000054485"/>
    </source>
</evidence>
<dbReference type="Proteomes" id="UP000054485">
    <property type="component" value="Unassembled WGS sequence"/>
</dbReference>
<keyword evidence="2" id="KW-1185">Reference proteome</keyword>
<gene>
    <name evidence="1" type="ORF">CY34DRAFT_271859</name>
</gene>
<protein>
    <submittedName>
        <fullName evidence="1">Uncharacterized protein</fullName>
    </submittedName>
</protein>
<evidence type="ECO:0000313" key="1">
    <source>
        <dbReference type="EMBL" id="KIK40410.1"/>
    </source>
</evidence>